<evidence type="ECO:0000313" key="3">
    <source>
        <dbReference type="Proteomes" id="UP001345963"/>
    </source>
</evidence>
<reference evidence="2 3" key="1">
    <citation type="submission" date="2021-07" db="EMBL/GenBank/DDBJ databases">
        <authorList>
            <person name="Palmer J.M."/>
        </authorList>
    </citation>
    <scope>NUCLEOTIDE SEQUENCE [LARGE SCALE GENOMIC DNA]</scope>
    <source>
        <strain evidence="2 3">AT_MEX2019</strain>
        <tissue evidence="2">Muscle</tissue>
    </source>
</reference>
<proteinExistence type="predicted"/>
<comment type="caution">
    <text evidence="2">The sequence shown here is derived from an EMBL/GenBank/DDBJ whole genome shotgun (WGS) entry which is preliminary data.</text>
</comment>
<feature type="region of interest" description="Disordered" evidence="1">
    <location>
        <begin position="1"/>
        <end position="20"/>
    </location>
</feature>
<evidence type="ECO:0000313" key="2">
    <source>
        <dbReference type="EMBL" id="MED6262213.1"/>
    </source>
</evidence>
<organism evidence="2 3">
    <name type="scientific">Ataeniobius toweri</name>
    <dbReference type="NCBI Taxonomy" id="208326"/>
    <lineage>
        <taxon>Eukaryota</taxon>
        <taxon>Metazoa</taxon>
        <taxon>Chordata</taxon>
        <taxon>Craniata</taxon>
        <taxon>Vertebrata</taxon>
        <taxon>Euteleostomi</taxon>
        <taxon>Actinopterygii</taxon>
        <taxon>Neopterygii</taxon>
        <taxon>Teleostei</taxon>
        <taxon>Neoteleostei</taxon>
        <taxon>Acanthomorphata</taxon>
        <taxon>Ovalentaria</taxon>
        <taxon>Atherinomorphae</taxon>
        <taxon>Cyprinodontiformes</taxon>
        <taxon>Goodeidae</taxon>
        <taxon>Ataeniobius</taxon>
    </lineage>
</organism>
<gene>
    <name evidence="2" type="ORF">ATANTOWER_016205</name>
</gene>
<protein>
    <submittedName>
        <fullName evidence="2">Uncharacterized protein</fullName>
    </submittedName>
</protein>
<keyword evidence="3" id="KW-1185">Reference proteome</keyword>
<evidence type="ECO:0000256" key="1">
    <source>
        <dbReference type="SAM" id="MobiDB-lite"/>
    </source>
</evidence>
<dbReference type="Proteomes" id="UP001345963">
    <property type="component" value="Unassembled WGS sequence"/>
</dbReference>
<name>A0ABU7CKR0_9TELE</name>
<accession>A0ABU7CKR0</accession>
<sequence>MTTGDKHQSLPARISSTETSNPNCWCADPLGFWKANNFALKKYKETQKQIQPLTAVTVRGVGRITGSTVEKTTTTAKAQNLKVFPVQFESRFMVSVPQSVPDASERLSSRAEAVVDLFRCCIITPHTLCCESYLKCCELIYQ</sequence>
<dbReference type="EMBL" id="JAHUTI010091869">
    <property type="protein sequence ID" value="MED6262213.1"/>
    <property type="molecule type" value="Genomic_DNA"/>
</dbReference>